<evidence type="ECO:0000256" key="1">
    <source>
        <dbReference type="SAM" id="SignalP"/>
    </source>
</evidence>
<dbReference type="EMBL" id="JAQNDK010000001">
    <property type="protein sequence ID" value="MDC0677750.1"/>
    <property type="molecule type" value="Genomic_DNA"/>
</dbReference>
<protein>
    <recommendedName>
        <fullName evidence="4">Lipoprotein</fullName>
    </recommendedName>
</protein>
<name>A0ABT5BUC4_9BACT</name>
<dbReference type="Proteomes" id="UP001217485">
    <property type="component" value="Unassembled WGS sequence"/>
</dbReference>
<feature type="signal peptide" evidence="1">
    <location>
        <begin position="1"/>
        <end position="19"/>
    </location>
</feature>
<proteinExistence type="predicted"/>
<comment type="caution">
    <text evidence="2">The sequence shown here is derived from an EMBL/GenBank/DDBJ whole genome shotgun (WGS) entry which is preliminary data.</text>
</comment>
<keyword evidence="3" id="KW-1185">Reference proteome</keyword>
<gene>
    <name evidence="2" type="ORF">POL72_08340</name>
</gene>
<dbReference type="PROSITE" id="PS51257">
    <property type="entry name" value="PROKAR_LIPOPROTEIN"/>
    <property type="match status" value="1"/>
</dbReference>
<evidence type="ECO:0000313" key="3">
    <source>
        <dbReference type="Proteomes" id="UP001217485"/>
    </source>
</evidence>
<organism evidence="2 3">
    <name type="scientific">Sorangium atrum</name>
    <dbReference type="NCBI Taxonomy" id="2995308"/>
    <lineage>
        <taxon>Bacteria</taxon>
        <taxon>Pseudomonadati</taxon>
        <taxon>Myxococcota</taxon>
        <taxon>Polyangia</taxon>
        <taxon>Polyangiales</taxon>
        <taxon>Polyangiaceae</taxon>
        <taxon>Sorangium</taxon>
    </lineage>
</organism>
<accession>A0ABT5BUC4</accession>
<feature type="chain" id="PRO_5045132420" description="Lipoprotein" evidence="1">
    <location>
        <begin position="20"/>
        <end position="264"/>
    </location>
</feature>
<evidence type="ECO:0008006" key="4">
    <source>
        <dbReference type="Google" id="ProtNLM"/>
    </source>
</evidence>
<reference evidence="2 3" key="1">
    <citation type="submission" date="2023-01" db="EMBL/GenBank/DDBJ databases">
        <title>Minimal conservation of predation-associated metabolite biosynthetic gene clusters underscores biosynthetic potential of Myxococcota including descriptions for ten novel species: Archangium lansinium sp. nov., Myxococcus landrumus sp. nov., Nannocystis bai.</title>
        <authorList>
            <person name="Ahearne A."/>
            <person name="Stevens C."/>
            <person name="Dowd S."/>
        </authorList>
    </citation>
    <scope>NUCLEOTIDE SEQUENCE [LARGE SCALE GENOMIC DNA]</scope>
    <source>
        <strain evidence="2 3">WIWO2</strain>
    </source>
</reference>
<evidence type="ECO:0000313" key="2">
    <source>
        <dbReference type="EMBL" id="MDC0677750.1"/>
    </source>
</evidence>
<sequence length="264" mass="27118">MKKQTPFVLCWLLCVVALAGCDGEAPSQEEGVGNVTAALTMANQHDVAAIDFRIATLAQSCDNPLTQAINALETEVLPPSLQPPGSGAHAFADALFVLPVGDYRLCAIPVTTFGTPSVQCGRVEATVTVLPNVTNEVVLVSQCSGAEMGGLDAVVVLNDPPQITGLLIAESKFITLCQAAQIRVNAVDPNGDALSFSFSVVSGPGPGSLMQGAPAIVGCTAESPECQTFTPSIVGDYLLRVEVGDGLGGVATLTFPIHVSPCDP</sequence>
<dbReference type="RefSeq" id="WP_272094502.1">
    <property type="nucleotide sequence ID" value="NZ_JAQNDK010000001.1"/>
</dbReference>
<keyword evidence="1" id="KW-0732">Signal</keyword>